<dbReference type="EMBL" id="JBHRSA010000012">
    <property type="protein sequence ID" value="MFC3039393.1"/>
    <property type="molecule type" value="Genomic_DNA"/>
</dbReference>
<evidence type="ECO:0000313" key="3">
    <source>
        <dbReference type="Proteomes" id="UP001595279"/>
    </source>
</evidence>
<evidence type="ECO:0000259" key="1">
    <source>
        <dbReference type="Pfam" id="PF11181"/>
    </source>
</evidence>
<organism evidence="2 3">
    <name type="scientific">Virgibacillus xinjiangensis</name>
    <dbReference type="NCBI Taxonomy" id="393090"/>
    <lineage>
        <taxon>Bacteria</taxon>
        <taxon>Bacillati</taxon>
        <taxon>Bacillota</taxon>
        <taxon>Bacilli</taxon>
        <taxon>Bacillales</taxon>
        <taxon>Bacillaceae</taxon>
        <taxon>Virgibacillus</taxon>
    </lineage>
</organism>
<dbReference type="Proteomes" id="UP001595279">
    <property type="component" value="Unassembled WGS sequence"/>
</dbReference>
<evidence type="ECO:0000313" key="2">
    <source>
        <dbReference type="EMBL" id="MFC3039393.1"/>
    </source>
</evidence>
<protein>
    <submittedName>
        <fullName evidence="2">General stress protein</fullName>
    </submittedName>
</protein>
<reference evidence="3" key="1">
    <citation type="journal article" date="2019" name="Int. J. Syst. Evol. Microbiol.">
        <title>The Global Catalogue of Microorganisms (GCM) 10K type strain sequencing project: providing services to taxonomists for standard genome sequencing and annotation.</title>
        <authorList>
            <consortium name="The Broad Institute Genomics Platform"/>
            <consortium name="The Broad Institute Genome Sequencing Center for Infectious Disease"/>
            <person name="Wu L."/>
            <person name="Ma J."/>
        </authorList>
    </citation>
    <scope>NUCLEOTIDE SEQUENCE [LARGE SCALE GENOMIC DNA]</scope>
    <source>
        <strain evidence="3">KCTC 13128</strain>
    </source>
</reference>
<dbReference type="InterPro" id="IPR025889">
    <property type="entry name" value="GSP17M-like_dom"/>
</dbReference>
<gene>
    <name evidence="2" type="ORF">ACFOGI_03955</name>
</gene>
<keyword evidence="3" id="KW-1185">Reference proteome</keyword>
<sequence>MSPSTKHVGTYEQEEEVLEKLRDLKGQGYKESEVFVMTKNKEDISLVRGTTDTVVQTKEEESWKDKFKHFLVGDDPIRDTLQDMGYDDQQAAVFYDQADSGSLVLFVDQSIPELEERNS</sequence>
<dbReference type="RefSeq" id="WP_390268748.1">
    <property type="nucleotide sequence ID" value="NZ_JBHRSA010000012.1"/>
</dbReference>
<dbReference type="Pfam" id="PF11181">
    <property type="entry name" value="YflT"/>
    <property type="match status" value="1"/>
</dbReference>
<name>A0ABV7CTE9_9BACI</name>
<feature type="domain" description="General stress protein 17M-like" evidence="1">
    <location>
        <begin position="8"/>
        <end position="101"/>
    </location>
</feature>
<accession>A0ABV7CTE9</accession>
<proteinExistence type="predicted"/>
<comment type="caution">
    <text evidence="2">The sequence shown here is derived from an EMBL/GenBank/DDBJ whole genome shotgun (WGS) entry which is preliminary data.</text>
</comment>